<protein>
    <recommendedName>
        <fullName evidence="4">Tetraspanin</fullName>
    </recommendedName>
</protein>
<keyword evidence="1" id="KW-0812">Transmembrane</keyword>
<evidence type="ECO:0000256" key="1">
    <source>
        <dbReference type="SAM" id="Phobius"/>
    </source>
</evidence>
<reference evidence="2" key="1">
    <citation type="journal article" date="2020" name="Stud. Mycol.">
        <title>101 Dothideomycetes genomes: a test case for predicting lifestyles and emergence of pathogens.</title>
        <authorList>
            <person name="Haridas S."/>
            <person name="Albert R."/>
            <person name="Binder M."/>
            <person name="Bloem J."/>
            <person name="Labutti K."/>
            <person name="Salamov A."/>
            <person name="Andreopoulos B."/>
            <person name="Baker S."/>
            <person name="Barry K."/>
            <person name="Bills G."/>
            <person name="Bluhm B."/>
            <person name="Cannon C."/>
            <person name="Castanera R."/>
            <person name="Culley D."/>
            <person name="Daum C."/>
            <person name="Ezra D."/>
            <person name="Gonzalez J."/>
            <person name="Henrissat B."/>
            <person name="Kuo A."/>
            <person name="Liang C."/>
            <person name="Lipzen A."/>
            <person name="Lutzoni F."/>
            <person name="Magnuson J."/>
            <person name="Mondo S."/>
            <person name="Nolan M."/>
            <person name="Ohm R."/>
            <person name="Pangilinan J."/>
            <person name="Park H.-J."/>
            <person name="Ramirez L."/>
            <person name="Alfaro M."/>
            <person name="Sun H."/>
            <person name="Tritt A."/>
            <person name="Yoshinaga Y."/>
            <person name="Zwiers L.-H."/>
            <person name="Turgeon B."/>
            <person name="Goodwin S."/>
            <person name="Spatafora J."/>
            <person name="Crous P."/>
            <person name="Grigoriev I."/>
        </authorList>
    </citation>
    <scope>NUCLEOTIDE SEQUENCE</scope>
    <source>
        <strain evidence="2">CBS 113979</strain>
    </source>
</reference>
<dbReference type="GO" id="GO:0016020">
    <property type="term" value="C:membrane"/>
    <property type="evidence" value="ECO:0007669"/>
    <property type="project" value="InterPro"/>
</dbReference>
<gene>
    <name evidence="2" type="ORF">K402DRAFT_12228</name>
</gene>
<evidence type="ECO:0000313" key="3">
    <source>
        <dbReference type="Proteomes" id="UP000800041"/>
    </source>
</evidence>
<evidence type="ECO:0008006" key="4">
    <source>
        <dbReference type="Google" id="ProtNLM"/>
    </source>
</evidence>
<dbReference type="EMBL" id="ML977146">
    <property type="protein sequence ID" value="KAF1988992.1"/>
    <property type="molecule type" value="Genomic_DNA"/>
</dbReference>
<organism evidence="2 3">
    <name type="scientific">Aulographum hederae CBS 113979</name>
    <dbReference type="NCBI Taxonomy" id="1176131"/>
    <lineage>
        <taxon>Eukaryota</taxon>
        <taxon>Fungi</taxon>
        <taxon>Dikarya</taxon>
        <taxon>Ascomycota</taxon>
        <taxon>Pezizomycotina</taxon>
        <taxon>Dothideomycetes</taxon>
        <taxon>Pleosporomycetidae</taxon>
        <taxon>Aulographales</taxon>
        <taxon>Aulographaceae</taxon>
    </lineage>
</organism>
<dbReference type="AlphaFoldDB" id="A0A6G1H7F1"/>
<proteinExistence type="predicted"/>
<name>A0A6G1H7F1_9PEZI</name>
<dbReference type="OrthoDB" id="71600at2759"/>
<keyword evidence="1" id="KW-0472">Membrane</keyword>
<feature type="transmembrane region" description="Helical" evidence="1">
    <location>
        <begin position="12"/>
        <end position="29"/>
    </location>
</feature>
<feature type="transmembrane region" description="Helical" evidence="1">
    <location>
        <begin position="83"/>
        <end position="103"/>
    </location>
</feature>
<sequence>MAYTKRQITTAVSIIYLIVLTALAGFATHQVREFSLPIPSLLSILTVFLPAISGLTLETTFTRTPSKLLKPKKKSTVPRFSRAFLISVFILTVYETAVAALLGEHIGPTGGLRCGLDETWRRLYSKKDSDAIRRIQDAGDCCGLHSGLDMAWPFPAKGVRPDRCLERFERTASCFEGWRAREQSVAGLMLAVVIGVFLWECSLRS</sequence>
<feature type="transmembrane region" description="Helical" evidence="1">
    <location>
        <begin position="41"/>
        <end position="62"/>
    </location>
</feature>
<accession>A0A6G1H7F1</accession>
<dbReference type="SUPFAM" id="SSF48652">
    <property type="entry name" value="Tetraspanin"/>
    <property type="match status" value="1"/>
</dbReference>
<dbReference type="InterPro" id="IPR008952">
    <property type="entry name" value="Tetraspanin_EC2_sf"/>
</dbReference>
<keyword evidence="3" id="KW-1185">Reference proteome</keyword>
<evidence type="ECO:0000313" key="2">
    <source>
        <dbReference type="EMBL" id="KAF1988992.1"/>
    </source>
</evidence>
<keyword evidence="1" id="KW-1133">Transmembrane helix</keyword>
<dbReference type="Proteomes" id="UP000800041">
    <property type="component" value="Unassembled WGS sequence"/>
</dbReference>
<feature type="transmembrane region" description="Helical" evidence="1">
    <location>
        <begin position="185"/>
        <end position="203"/>
    </location>
</feature>